<name>A0A0M9D8G4_9LACO</name>
<evidence type="ECO:0000313" key="5">
    <source>
        <dbReference type="EMBL" id="KPN80643.1"/>
    </source>
</evidence>
<dbReference type="PATRIC" id="fig|148814.10.peg.1155"/>
<sequence>MSLVRICHPNGVQGRRPINNNKRNKKQKEVADLQKFLKSKPAK</sequence>
<protein>
    <submittedName>
        <fullName evidence="4">Uncharacterized protein</fullName>
    </submittedName>
</protein>
<dbReference type="Proteomes" id="UP000037778">
    <property type="component" value="Unassembled WGS sequence"/>
</dbReference>
<feature type="region of interest" description="Disordered" evidence="1">
    <location>
        <begin position="1"/>
        <end position="43"/>
    </location>
</feature>
<reference evidence="6 7" key="1">
    <citation type="journal article" date="2015" name="Genome Biol. Evol.">
        <title>Functionally Structured Genomes in Lactobacillus kunkeei Colonizing the Honey Crop and Food Products of Honeybees and Stingless Bees.</title>
        <authorList>
            <person name="Tamarit D."/>
            <person name="Ellegaard K.M."/>
            <person name="Wikander J."/>
            <person name="Olofsson T."/>
            <person name="Vasquez A."/>
            <person name="Andersson S.G."/>
        </authorList>
    </citation>
    <scope>NUCLEOTIDE SEQUENCE [LARGE SCALE GENOMIC DNA]</scope>
    <source>
        <strain evidence="3 7">LAko</strain>
        <strain evidence="4 6">LAla</strain>
        <strain evidence="5 8">LMbo</strain>
    </source>
</reference>
<accession>A0A0M9D8G4</accession>
<evidence type="ECO:0000313" key="7">
    <source>
        <dbReference type="Proteomes" id="UP000037778"/>
    </source>
</evidence>
<evidence type="ECO:0000313" key="6">
    <source>
        <dbReference type="Proteomes" id="UP000037749"/>
    </source>
</evidence>
<proteinExistence type="predicted"/>
<comment type="caution">
    <text evidence="4">The sequence shown here is derived from an EMBL/GenBank/DDBJ whole genome shotgun (WGS) entry which is preliminary data.</text>
</comment>
<reference evidence="2 9" key="2">
    <citation type="journal article" date="2016" name="Syst. Appl. Microbiol.">
        <title>Genomic characterization of a fructophilic bee symbiont Lactobacillus kunkeei reveals its niche-specific adaptation.</title>
        <authorList>
            <person name="Maeno S."/>
            <person name="Tanizawa Y."/>
            <person name="Kanesaki Y."/>
            <person name="Kubota E."/>
            <person name="Kumar H."/>
            <person name="Dicks L."/>
            <person name="Salminen S."/>
            <person name="Nakagawa J."/>
            <person name="Arita M."/>
            <person name="Endo A."/>
        </authorList>
    </citation>
    <scope>NUCLEOTIDE SEQUENCE [LARGE SCALE GENOMIC DNA]</scope>
    <source>
        <strain evidence="2 9">FF30-6</strain>
    </source>
</reference>
<gene>
    <name evidence="2" type="ORF">FF306_01185</name>
    <name evidence="3" type="ORF">RZ71_02020</name>
    <name evidence="4" type="ORF">RZ72_01130</name>
    <name evidence="5" type="ORF">RZ78_00080</name>
</gene>
<organism evidence="4 6">
    <name type="scientific">Apilactobacillus kunkeei</name>
    <dbReference type="NCBI Taxonomy" id="148814"/>
    <lineage>
        <taxon>Bacteria</taxon>
        <taxon>Bacillati</taxon>
        <taxon>Bacillota</taxon>
        <taxon>Bacilli</taxon>
        <taxon>Lactobacillales</taxon>
        <taxon>Lactobacillaceae</taxon>
        <taxon>Apilactobacillus</taxon>
    </lineage>
</organism>
<evidence type="ECO:0000256" key="1">
    <source>
        <dbReference type="SAM" id="MobiDB-lite"/>
    </source>
</evidence>
<dbReference type="Proteomes" id="UP000050269">
    <property type="component" value="Unassembled WGS sequence"/>
</dbReference>
<evidence type="ECO:0000313" key="3">
    <source>
        <dbReference type="EMBL" id="KOY75781.1"/>
    </source>
</evidence>
<dbReference type="Proteomes" id="UP000186588">
    <property type="component" value="Unassembled WGS sequence"/>
</dbReference>
<dbReference type="EMBL" id="JXCY01000007">
    <property type="protein sequence ID" value="KOY75781.1"/>
    <property type="molecule type" value="Genomic_DNA"/>
</dbReference>
<evidence type="ECO:0000313" key="9">
    <source>
        <dbReference type="Proteomes" id="UP000186588"/>
    </source>
</evidence>
<keyword evidence="7" id="KW-1185">Reference proteome</keyword>
<dbReference type="EMBL" id="JXCZ01000035">
    <property type="protein sequence ID" value="KOY78794.1"/>
    <property type="molecule type" value="Genomic_DNA"/>
</dbReference>
<dbReference type="Proteomes" id="UP000037749">
    <property type="component" value="Unassembled WGS sequence"/>
</dbReference>
<dbReference type="EMBL" id="JXDF01000025">
    <property type="protein sequence ID" value="KPN80643.1"/>
    <property type="molecule type" value="Genomic_DNA"/>
</dbReference>
<evidence type="ECO:0000313" key="2">
    <source>
        <dbReference type="EMBL" id="GAT91065.1"/>
    </source>
</evidence>
<dbReference type="AlphaFoldDB" id="A0A0M9D8G4"/>
<evidence type="ECO:0000313" key="8">
    <source>
        <dbReference type="Proteomes" id="UP000050269"/>
    </source>
</evidence>
<dbReference type="EMBL" id="BDDX01000013">
    <property type="protein sequence ID" value="GAT91065.1"/>
    <property type="molecule type" value="Genomic_DNA"/>
</dbReference>
<evidence type="ECO:0000313" key="4">
    <source>
        <dbReference type="EMBL" id="KOY78794.1"/>
    </source>
</evidence>